<dbReference type="Proteomes" id="UP000295198">
    <property type="component" value="Unassembled WGS sequence"/>
</dbReference>
<dbReference type="OrthoDB" id="10014120at2"/>
<gene>
    <name evidence="2" type="ORF">EKO23_01870</name>
</gene>
<organism evidence="2 3">
    <name type="scientific">Nocardioides guangzhouensis</name>
    <dbReference type="NCBI Taxonomy" id="2497878"/>
    <lineage>
        <taxon>Bacteria</taxon>
        <taxon>Bacillati</taxon>
        <taxon>Actinomycetota</taxon>
        <taxon>Actinomycetes</taxon>
        <taxon>Propionibacteriales</taxon>
        <taxon>Nocardioidaceae</taxon>
        <taxon>Nocardioides</taxon>
    </lineage>
</organism>
<accession>A0A4Q4ZJY8</accession>
<proteinExistence type="predicted"/>
<name>A0A4Q4ZJY8_9ACTN</name>
<evidence type="ECO:0000256" key="1">
    <source>
        <dbReference type="SAM" id="Phobius"/>
    </source>
</evidence>
<keyword evidence="1" id="KW-0472">Membrane</keyword>
<keyword evidence="1" id="KW-1133">Transmembrane helix</keyword>
<keyword evidence="3" id="KW-1185">Reference proteome</keyword>
<protein>
    <submittedName>
        <fullName evidence="2">Uncharacterized protein</fullName>
    </submittedName>
</protein>
<comment type="caution">
    <text evidence="2">The sequence shown here is derived from an EMBL/GenBank/DDBJ whole genome shotgun (WGS) entry which is preliminary data.</text>
</comment>
<sequence>MTENWIGGHLDDGAWWWAVALDGIVGGVIGGLMTAFAVAWTIRHERKMAQAAALRAAVARLSSVVWVLGLKLANDFHSLGEMYDRVAELYAAGREASSLASTDWPELRKKIDDALDTISAVLMAKSPVDRDELSVALLMLTDVDLWLGASHQGRRVARAEIAKIGTTHERAPRS</sequence>
<keyword evidence="1" id="KW-0812">Transmembrane</keyword>
<evidence type="ECO:0000313" key="3">
    <source>
        <dbReference type="Proteomes" id="UP000295198"/>
    </source>
</evidence>
<reference evidence="2 3" key="1">
    <citation type="submission" date="2019-01" db="EMBL/GenBank/DDBJ databases">
        <title>Nocardioides guangzhouensis sp. nov., an actinobacterium isolated from soil.</title>
        <authorList>
            <person name="Fu Y."/>
            <person name="Cai Y."/>
            <person name="Lin Z."/>
            <person name="Chen P."/>
        </authorList>
    </citation>
    <scope>NUCLEOTIDE SEQUENCE [LARGE SCALE GENOMIC DNA]</scope>
    <source>
        <strain evidence="2 3">130</strain>
    </source>
</reference>
<dbReference type="AlphaFoldDB" id="A0A4Q4ZJY8"/>
<feature type="transmembrane region" description="Helical" evidence="1">
    <location>
        <begin position="15"/>
        <end position="40"/>
    </location>
</feature>
<evidence type="ECO:0000313" key="2">
    <source>
        <dbReference type="EMBL" id="RYP88662.1"/>
    </source>
</evidence>
<dbReference type="EMBL" id="SDKM01000002">
    <property type="protein sequence ID" value="RYP88662.1"/>
    <property type="molecule type" value="Genomic_DNA"/>
</dbReference>
<dbReference type="RefSeq" id="WP_134713504.1">
    <property type="nucleotide sequence ID" value="NZ_SDKM01000002.1"/>
</dbReference>